<evidence type="ECO:0000256" key="7">
    <source>
        <dbReference type="SAM" id="MobiDB-lite"/>
    </source>
</evidence>
<dbReference type="InterPro" id="IPR002661">
    <property type="entry name" value="Ribosome_recyc_fac"/>
</dbReference>
<evidence type="ECO:0000256" key="3">
    <source>
        <dbReference type="ARBA" id="ARBA00022490"/>
    </source>
</evidence>
<comment type="function">
    <text evidence="5 6">Responsible for the release of ribosomes from messenger RNA at the termination of protein biosynthesis. May increase the efficiency of translation by recycling ribosomes from one round of translation to another.</text>
</comment>
<protein>
    <recommendedName>
        <fullName evidence="6">Ribosome-recycling factor</fullName>
        <shortName evidence="6">RRF</shortName>
    </recommendedName>
    <alternativeName>
        <fullName evidence="6">Ribosome-releasing factor</fullName>
    </alternativeName>
</protein>
<dbReference type="FunFam" id="3.30.1360.40:FF:000001">
    <property type="entry name" value="Ribosome-recycling factor"/>
    <property type="match status" value="1"/>
</dbReference>
<sequence>MSDLNSIKQDAQTRMTKCIDALRHELQRLRTGRASTALVETIKVSYYGNDVPLSQVATVAVTDARSLTITPWEKSLIGVIEKAILASDLGITPTTAGTVIRINLPPLTEERRKELARHVAHEGESAKVAVRGVRRDAMQQVKDLSKSKKITEDEEHRGDDDVQKITDRYVKEIDSVVKAKEDELMAL</sequence>
<keyword evidence="3 6" id="KW-0963">Cytoplasm</keyword>
<dbReference type="AlphaFoldDB" id="A0A4S3KK81"/>
<dbReference type="SUPFAM" id="SSF55194">
    <property type="entry name" value="Ribosome recycling factor, RRF"/>
    <property type="match status" value="1"/>
</dbReference>
<dbReference type="PANTHER" id="PTHR20982">
    <property type="entry name" value="RIBOSOME RECYCLING FACTOR"/>
    <property type="match status" value="1"/>
</dbReference>
<dbReference type="HAMAP" id="MF_00040">
    <property type="entry name" value="RRF"/>
    <property type="match status" value="1"/>
</dbReference>
<dbReference type="PANTHER" id="PTHR20982:SF3">
    <property type="entry name" value="MITOCHONDRIAL RIBOSOME RECYCLING FACTOR PSEUDO 1"/>
    <property type="match status" value="1"/>
</dbReference>
<dbReference type="STRING" id="993689.GCA_002077135_01779"/>
<comment type="similarity">
    <text evidence="2 6">Belongs to the RRF family.</text>
</comment>
<dbReference type="OrthoDB" id="9804006at2"/>
<dbReference type="NCBIfam" id="TIGR00496">
    <property type="entry name" value="frr"/>
    <property type="match status" value="1"/>
</dbReference>
<dbReference type="FunFam" id="1.10.132.20:FF:000001">
    <property type="entry name" value="Ribosome-recycling factor"/>
    <property type="match status" value="1"/>
</dbReference>
<comment type="subcellular location">
    <subcellularLocation>
        <location evidence="1 6">Cytoplasm</location>
    </subcellularLocation>
</comment>
<comment type="caution">
    <text evidence="9">The sequence shown here is derived from an EMBL/GenBank/DDBJ whole genome shotgun (WGS) entry which is preliminary data.</text>
</comment>
<dbReference type="InterPro" id="IPR036191">
    <property type="entry name" value="RRF_sf"/>
</dbReference>
<dbReference type="GO" id="GO:0043023">
    <property type="term" value="F:ribosomal large subunit binding"/>
    <property type="evidence" value="ECO:0007669"/>
    <property type="project" value="TreeGrafter"/>
</dbReference>
<gene>
    <name evidence="6" type="primary">frr</name>
    <name evidence="9" type="ORF">B1806_11660</name>
</gene>
<reference evidence="9 10" key="1">
    <citation type="submission" date="2017-02" db="EMBL/GenBank/DDBJ databases">
        <title>Whole genome sequencing of Metallibacterium scheffleri DSM 24874 (T).</title>
        <authorList>
            <person name="Kumar S."/>
            <person name="Patil P."/>
            <person name="Patil P.B."/>
        </authorList>
    </citation>
    <scope>NUCLEOTIDE SEQUENCE [LARGE SCALE GENOMIC DNA]</scope>
    <source>
        <strain evidence="9 10">DSM 24874</strain>
    </source>
</reference>
<dbReference type="CDD" id="cd00520">
    <property type="entry name" value="RRF"/>
    <property type="match status" value="1"/>
</dbReference>
<feature type="domain" description="Ribosome recycling factor" evidence="8">
    <location>
        <begin position="22"/>
        <end position="185"/>
    </location>
</feature>
<evidence type="ECO:0000256" key="4">
    <source>
        <dbReference type="ARBA" id="ARBA00022917"/>
    </source>
</evidence>
<dbReference type="GO" id="GO:0005829">
    <property type="term" value="C:cytosol"/>
    <property type="evidence" value="ECO:0007669"/>
    <property type="project" value="GOC"/>
</dbReference>
<dbReference type="Gene3D" id="1.10.132.20">
    <property type="entry name" value="Ribosome-recycling factor"/>
    <property type="match status" value="1"/>
</dbReference>
<dbReference type="GO" id="GO:0002184">
    <property type="term" value="P:cytoplasmic translational termination"/>
    <property type="evidence" value="ECO:0007669"/>
    <property type="project" value="TreeGrafter"/>
</dbReference>
<evidence type="ECO:0000313" key="9">
    <source>
        <dbReference type="EMBL" id="THD09225.1"/>
    </source>
</evidence>
<dbReference type="Gene3D" id="3.30.1360.40">
    <property type="match status" value="1"/>
</dbReference>
<feature type="region of interest" description="Disordered" evidence="7">
    <location>
        <begin position="140"/>
        <end position="161"/>
    </location>
</feature>
<keyword evidence="4 6" id="KW-0648">Protein biosynthesis</keyword>
<dbReference type="EMBL" id="MWQO01000041">
    <property type="protein sequence ID" value="THD09225.1"/>
    <property type="molecule type" value="Genomic_DNA"/>
</dbReference>
<proteinExistence type="inferred from homology"/>
<dbReference type="Proteomes" id="UP000307749">
    <property type="component" value="Unassembled WGS sequence"/>
</dbReference>
<name>A0A4S3KK81_9GAMM</name>
<evidence type="ECO:0000256" key="6">
    <source>
        <dbReference type="HAMAP-Rule" id="MF_00040"/>
    </source>
</evidence>
<keyword evidence="10" id="KW-1185">Reference proteome</keyword>
<evidence type="ECO:0000256" key="2">
    <source>
        <dbReference type="ARBA" id="ARBA00005912"/>
    </source>
</evidence>
<dbReference type="RefSeq" id="WP_081127109.1">
    <property type="nucleotide sequence ID" value="NZ_DAHXOC010000022.1"/>
</dbReference>
<dbReference type="Pfam" id="PF01765">
    <property type="entry name" value="RRF"/>
    <property type="match status" value="1"/>
</dbReference>
<accession>A0A4S3KK81</accession>
<evidence type="ECO:0000259" key="8">
    <source>
        <dbReference type="Pfam" id="PF01765"/>
    </source>
</evidence>
<evidence type="ECO:0000256" key="5">
    <source>
        <dbReference type="ARBA" id="ARBA00025050"/>
    </source>
</evidence>
<evidence type="ECO:0000256" key="1">
    <source>
        <dbReference type="ARBA" id="ARBA00004496"/>
    </source>
</evidence>
<dbReference type="InterPro" id="IPR023584">
    <property type="entry name" value="Ribosome_recyc_fac_dom"/>
</dbReference>
<organism evidence="9 10">
    <name type="scientific">Metallibacterium scheffleri</name>
    <dbReference type="NCBI Taxonomy" id="993689"/>
    <lineage>
        <taxon>Bacteria</taxon>
        <taxon>Pseudomonadati</taxon>
        <taxon>Pseudomonadota</taxon>
        <taxon>Gammaproteobacteria</taxon>
        <taxon>Lysobacterales</taxon>
        <taxon>Rhodanobacteraceae</taxon>
        <taxon>Metallibacterium</taxon>
    </lineage>
</organism>
<evidence type="ECO:0000313" key="10">
    <source>
        <dbReference type="Proteomes" id="UP000307749"/>
    </source>
</evidence>